<name>A0A1I5TDL4_9BACT</name>
<organism evidence="1 2">
    <name type="scientific">Hydrogenimonas thermophila</name>
    <dbReference type="NCBI Taxonomy" id="223786"/>
    <lineage>
        <taxon>Bacteria</taxon>
        <taxon>Pseudomonadati</taxon>
        <taxon>Campylobacterota</taxon>
        <taxon>Epsilonproteobacteria</taxon>
        <taxon>Campylobacterales</taxon>
        <taxon>Hydrogenimonadaceae</taxon>
        <taxon>Hydrogenimonas</taxon>
    </lineage>
</organism>
<dbReference type="STRING" id="223786.SAMN05216234_1438"/>
<accession>A0A1I5TDL4</accession>
<reference evidence="1 2" key="1">
    <citation type="submission" date="2016-10" db="EMBL/GenBank/DDBJ databases">
        <authorList>
            <person name="de Groot N.N."/>
        </authorList>
    </citation>
    <scope>NUCLEOTIDE SEQUENCE [LARGE SCALE GENOMIC DNA]</scope>
    <source>
        <strain evidence="1 2">EP1-55-1</strain>
    </source>
</reference>
<dbReference type="InterPro" id="IPR046897">
    <property type="entry name" value="ABC-3C_MC6"/>
</dbReference>
<keyword evidence="2" id="KW-1185">Reference proteome</keyword>
<proteinExistence type="predicted"/>
<evidence type="ECO:0000313" key="1">
    <source>
        <dbReference type="EMBL" id="SFP81110.1"/>
    </source>
</evidence>
<dbReference type="AlphaFoldDB" id="A0A1I5TDL4"/>
<dbReference type="Proteomes" id="UP000199227">
    <property type="component" value="Unassembled WGS sequence"/>
</dbReference>
<protein>
    <submittedName>
        <fullName evidence="1">Uncharacterized protein</fullName>
    </submittedName>
</protein>
<sequence length="75" mass="9119">MIVTERYPQKSLYYLGGELIEFLNKNNIKYSLFELYEHFKKYQKIELKKFILLLDWLYLIDMIKITDDGCIVKCS</sequence>
<evidence type="ECO:0000313" key="2">
    <source>
        <dbReference type="Proteomes" id="UP000199227"/>
    </source>
</evidence>
<dbReference type="EMBL" id="FOXB01000043">
    <property type="protein sequence ID" value="SFP81110.1"/>
    <property type="molecule type" value="Genomic_DNA"/>
</dbReference>
<gene>
    <name evidence="1" type="ORF">SAMN05216234_1438</name>
</gene>
<dbReference type="Pfam" id="PF20293">
    <property type="entry name" value="MC6"/>
    <property type="match status" value="1"/>
</dbReference>